<dbReference type="Pfam" id="PF07736">
    <property type="entry name" value="CM_1"/>
    <property type="match status" value="1"/>
</dbReference>
<dbReference type="GO" id="GO:0046417">
    <property type="term" value="P:chorismate metabolic process"/>
    <property type="evidence" value="ECO:0007669"/>
    <property type="project" value="TreeGrafter"/>
</dbReference>
<dbReference type="SUPFAM" id="SSF55298">
    <property type="entry name" value="YjgF-like"/>
    <property type="match status" value="1"/>
</dbReference>
<comment type="catalytic activity">
    <reaction evidence="3">
        <text>chorismate = prephenate</text>
        <dbReference type="Rhea" id="RHEA:13897"/>
        <dbReference type="ChEBI" id="CHEBI:29748"/>
        <dbReference type="ChEBI" id="CHEBI:29934"/>
        <dbReference type="EC" id="5.4.99.5"/>
    </reaction>
</comment>
<dbReference type="GO" id="GO:0008652">
    <property type="term" value="P:amino acid biosynthetic process"/>
    <property type="evidence" value="ECO:0007669"/>
    <property type="project" value="UniProtKB-UniRule"/>
</dbReference>
<dbReference type="GO" id="GO:0004106">
    <property type="term" value="F:chorismate mutase activity"/>
    <property type="evidence" value="ECO:0007669"/>
    <property type="project" value="UniProtKB-UniRule"/>
</dbReference>
<dbReference type="EC" id="5.4.99.5" evidence="1 3"/>
<evidence type="ECO:0000313" key="4">
    <source>
        <dbReference type="EMBL" id="CAA9571968.1"/>
    </source>
</evidence>
<dbReference type="InterPro" id="IPR035959">
    <property type="entry name" value="RutC-like_sf"/>
</dbReference>
<organism evidence="4">
    <name type="scientific">uncultured Truepera sp</name>
    <dbReference type="NCBI Taxonomy" id="543023"/>
    <lineage>
        <taxon>Bacteria</taxon>
        <taxon>Thermotogati</taxon>
        <taxon>Deinococcota</taxon>
        <taxon>Deinococci</taxon>
        <taxon>Trueperales</taxon>
        <taxon>Trueperaceae</taxon>
        <taxon>Truepera</taxon>
        <taxon>environmental samples</taxon>
    </lineage>
</organism>
<dbReference type="Gene3D" id="3.30.1330.40">
    <property type="entry name" value="RutC-like"/>
    <property type="match status" value="1"/>
</dbReference>
<dbReference type="PANTHER" id="PTHR21164">
    <property type="entry name" value="CHORISMATE MUTASE"/>
    <property type="match status" value="1"/>
</dbReference>
<dbReference type="EMBL" id="CADCWP010000132">
    <property type="protein sequence ID" value="CAA9571968.1"/>
    <property type="molecule type" value="Genomic_DNA"/>
</dbReference>
<dbReference type="NCBIfam" id="TIGR01796">
    <property type="entry name" value="CM_mono_aroH"/>
    <property type="match status" value="1"/>
</dbReference>
<keyword evidence="3 4" id="KW-0413">Isomerase</keyword>
<feature type="binding site" evidence="2">
    <location>
        <position position="10"/>
    </location>
    <ligand>
        <name>prephenate</name>
        <dbReference type="ChEBI" id="CHEBI:29934"/>
    </ligand>
</feature>
<dbReference type="PANTHER" id="PTHR21164:SF0">
    <property type="entry name" value="CHORISMATE MUTASE AROH"/>
    <property type="match status" value="1"/>
</dbReference>
<dbReference type="PROSITE" id="PS51167">
    <property type="entry name" value="CHORISMATE_MUT_1"/>
    <property type="match status" value="1"/>
</dbReference>
<evidence type="ECO:0000256" key="2">
    <source>
        <dbReference type="PIRSR" id="PIRSR005965-1"/>
    </source>
</evidence>
<accession>A0A6J4VC31</accession>
<dbReference type="AlphaFoldDB" id="A0A6J4VC31"/>
<evidence type="ECO:0000256" key="1">
    <source>
        <dbReference type="NCBIfam" id="TIGR01796"/>
    </source>
</evidence>
<dbReference type="PIRSF" id="PIRSF005965">
    <property type="entry name" value="Chor_mut_AroH"/>
    <property type="match status" value="1"/>
</dbReference>
<evidence type="ECO:0000256" key="3">
    <source>
        <dbReference type="PROSITE-ProRule" id="PRU00514"/>
    </source>
</evidence>
<proteinExistence type="predicted"/>
<feature type="binding site" evidence="2">
    <location>
        <position position="111"/>
    </location>
    <ligand>
        <name>prephenate</name>
        <dbReference type="ChEBI" id="CHEBI:29934"/>
    </ligand>
</feature>
<feature type="binding site" evidence="2">
    <location>
        <position position="93"/>
    </location>
    <ligand>
        <name>prephenate</name>
        <dbReference type="ChEBI" id="CHEBI:29934"/>
    </ligand>
</feature>
<dbReference type="GO" id="GO:0009073">
    <property type="term" value="P:aromatic amino acid family biosynthetic process"/>
    <property type="evidence" value="ECO:0007669"/>
    <property type="project" value="UniProtKB-UniRule"/>
</dbReference>
<sequence>MEPTWVRGIRGATTVARDEPELILSATRELLEVMLRENDIHDFEPIAAIFFTTTPDLTSTFPAEAARGLGMTLVPLMCNQEIPVPDRLGRAVRVMMQVNTRKSQREMKHIYLREAVRLRPDLVSAQ</sequence>
<dbReference type="CDD" id="cd02185">
    <property type="entry name" value="AroH"/>
    <property type="match status" value="1"/>
</dbReference>
<gene>
    <name evidence="4" type="ORF">AVDCRST_MAG86-1844</name>
</gene>
<name>A0A6J4VC31_9DEIN</name>
<keyword evidence="2 3" id="KW-0057">Aromatic amino acid biosynthesis</keyword>
<reference evidence="4" key="1">
    <citation type="submission" date="2020-02" db="EMBL/GenBank/DDBJ databases">
        <authorList>
            <person name="Meier V. D."/>
        </authorList>
    </citation>
    <scope>NUCLEOTIDE SEQUENCE</scope>
    <source>
        <strain evidence="4">AVDCRST_MAG86</strain>
    </source>
</reference>
<protein>
    <recommendedName>
        <fullName evidence="1 3">chorismate mutase</fullName>
        <ecNumber evidence="1 3">5.4.99.5</ecNumber>
    </recommendedName>
</protein>
<keyword evidence="2 3" id="KW-0028">Amino-acid biosynthesis</keyword>
<dbReference type="InterPro" id="IPR008243">
    <property type="entry name" value="Chorismate_mutase_AroH"/>
</dbReference>